<organism evidence="1 2">
    <name type="scientific">Streblomastix strix</name>
    <dbReference type="NCBI Taxonomy" id="222440"/>
    <lineage>
        <taxon>Eukaryota</taxon>
        <taxon>Metamonada</taxon>
        <taxon>Preaxostyla</taxon>
        <taxon>Oxymonadida</taxon>
        <taxon>Streblomastigidae</taxon>
        <taxon>Streblomastix</taxon>
    </lineage>
</organism>
<reference evidence="1 2" key="1">
    <citation type="submission" date="2019-03" db="EMBL/GenBank/DDBJ databases">
        <title>Single cell metagenomics reveals metabolic interactions within the superorganism composed of flagellate Streblomastix strix and complex community of Bacteroidetes bacteria on its surface.</title>
        <authorList>
            <person name="Treitli S.C."/>
            <person name="Kolisko M."/>
            <person name="Husnik F."/>
            <person name="Keeling P."/>
            <person name="Hampl V."/>
        </authorList>
    </citation>
    <scope>NUCLEOTIDE SEQUENCE [LARGE SCALE GENOMIC DNA]</scope>
    <source>
        <strain evidence="1">ST1C</strain>
    </source>
</reference>
<proteinExistence type="predicted"/>
<evidence type="ECO:0000313" key="2">
    <source>
        <dbReference type="Proteomes" id="UP000324800"/>
    </source>
</evidence>
<dbReference type="EMBL" id="SNRW01016286">
    <property type="protein sequence ID" value="KAA6369518.1"/>
    <property type="molecule type" value="Genomic_DNA"/>
</dbReference>
<feature type="non-terminal residue" evidence="1">
    <location>
        <position position="1"/>
    </location>
</feature>
<accession>A0A5J4UFT9</accession>
<dbReference type="Proteomes" id="UP000324800">
    <property type="component" value="Unassembled WGS sequence"/>
</dbReference>
<evidence type="ECO:0000313" key="1">
    <source>
        <dbReference type="EMBL" id="KAA6369518.1"/>
    </source>
</evidence>
<sequence length="128" mass="14686">KEVLHYKELNGWSNAHRLASLHNILDSWNVDLTAKYDDISYTVSQDCTLEAMPIEIADVCIQGLKGLKINNDTNTLAREISLLPLFIGLNGLEQTKDKQYEEDAYTTVYRYTMPNMPLSLYLHGDQQY</sequence>
<comment type="caution">
    <text evidence="1">The sequence shown here is derived from an EMBL/GenBank/DDBJ whole genome shotgun (WGS) entry which is preliminary data.</text>
</comment>
<gene>
    <name evidence="1" type="ORF">EZS28_034954</name>
</gene>
<name>A0A5J4UFT9_9EUKA</name>
<dbReference type="AlphaFoldDB" id="A0A5J4UFT9"/>
<protein>
    <submittedName>
        <fullName evidence="1">Uncharacterized protein</fullName>
    </submittedName>
</protein>